<evidence type="ECO:0000256" key="1">
    <source>
        <dbReference type="ARBA" id="ARBA00022448"/>
    </source>
</evidence>
<keyword evidence="3" id="KW-0067">ATP-binding</keyword>
<dbReference type="SUPFAM" id="SSF52540">
    <property type="entry name" value="P-loop containing nucleoside triphosphate hydrolases"/>
    <property type="match status" value="1"/>
</dbReference>
<dbReference type="EMBL" id="SDMK01000007">
    <property type="protein sequence ID" value="RXS92790.1"/>
    <property type="molecule type" value="Genomic_DNA"/>
</dbReference>
<evidence type="ECO:0000313" key="4">
    <source>
        <dbReference type="Proteomes" id="UP000290253"/>
    </source>
</evidence>
<dbReference type="Gene3D" id="3.40.50.300">
    <property type="entry name" value="P-loop containing nucleotide triphosphate hydrolases"/>
    <property type="match status" value="2"/>
</dbReference>
<keyword evidence="3" id="KW-0547">Nucleotide-binding</keyword>
<dbReference type="Pfam" id="PF00005">
    <property type="entry name" value="ABC_tran"/>
    <property type="match status" value="1"/>
</dbReference>
<sequence>MSLTSSNGNLVLIPRRIPRGPYFALHHVSKAFGSTLVLDDVSFNVNRGNTLCIIDSSGAGKTILHLLMEFLKPDSGQVIAENEDISDFSQKLNQPISRKIVMVFEDGTIFRPSTSDKIKYSSQRIQMSLRQERSRETRRWRAAVEALAENPEAILLDRSKAKTSPCQMHHLEALFRRRKAEGKTSIVLTEESSVIRRIADQVLLLEDGSVRFSGTLSEMTRTRNLIDLPYQWLDQRVLSLP</sequence>
<accession>A0A4Q1S7L4</accession>
<protein>
    <submittedName>
        <fullName evidence="3">ATP-binding cassette domain-containing protein</fullName>
    </submittedName>
</protein>
<dbReference type="InterPro" id="IPR003439">
    <property type="entry name" value="ABC_transporter-like_ATP-bd"/>
</dbReference>
<dbReference type="Proteomes" id="UP000290253">
    <property type="component" value="Unassembled WGS sequence"/>
</dbReference>
<dbReference type="InterPro" id="IPR027417">
    <property type="entry name" value="P-loop_NTPase"/>
</dbReference>
<name>A0A4Q1S7L4_9BACT</name>
<gene>
    <name evidence="3" type="ORF">ESZ00_19860</name>
</gene>
<keyword evidence="1" id="KW-0813">Transport</keyword>
<dbReference type="PANTHER" id="PTHR43023:SF3">
    <property type="entry name" value="PROTEIN TRIGALACTOSYLDIACYLGLYCEROL 3, CHLOROPLASTIC"/>
    <property type="match status" value="1"/>
</dbReference>
<dbReference type="PROSITE" id="PS50893">
    <property type="entry name" value="ABC_TRANSPORTER_2"/>
    <property type="match status" value="1"/>
</dbReference>
<dbReference type="GO" id="GO:0005524">
    <property type="term" value="F:ATP binding"/>
    <property type="evidence" value="ECO:0007669"/>
    <property type="project" value="UniProtKB-KW"/>
</dbReference>
<organism evidence="3 4">
    <name type="scientific">Silvibacterium dinghuense</name>
    <dbReference type="NCBI Taxonomy" id="1560006"/>
    <lineage>
        <taxon>Bacteria</taxon>
        <taxon>Pseudomonadati</taxon>
        <taxon>Acidobacteriota</taxon>
        <taxon>Terriglobia</taxon>
        <taxon>Terriglobales</taxon>
        <taxon>Acidobacteriaceae</taxon>
        <taxon>Silvibacterium</taxon>
    </lineage>
</organism>
<dbReference type="RefSeq" id="WP_129210163.1">
    <property type="nucleotide sequence ID" value="NZ_BMGU01000006.1"/>
</dbReference>
<keyword evidence="4" id="KW-1185">Reference proteome</keyword>
<dbReference type="AlphaFoldDB" id="A0A4Q1S7L4"/>
<reference evidence="3 4" key="1">
    <citation type="journal article" date="2016" name="Int. J. Syst. Evol. Microbiol.">
        <title>Acidipila dinghuensis sp. nov., an acidobacterium isolated from forest soil.</title>
        <authorList>
            <person name="Jiang Y.W."/>
            <person name="Wang J."/>
            <person name="Chen M.H."/>
            <person name="Lv Y.Y."/>
            <person name="Qiu L.H."/>
        </authorList>
    </citation>
    <scope>NUCLEOTIDE SEQUENCE [LARGE SCALE GENOMIC DNA]</scope>
    <source>
        <strain evidence="3 4">DHOF10</strain>
    </source>
</reference>
<feature type="domain" description="ABC transporter" evidence="2">
    <location>
        <begin position="23"/>
        <end position="232"/>
    </location>
</feature>
<dbReference type="OrthoDB" id="9772862at2"/>
<evidence type="ECO:0000313" key="3">
    <source>
        <dbReference type="EMBL" id="RXS92790.1"/>
    </source>
</evidence>
<dbReference type="PANTHER" id="PTHR43023">
    <property type="entry name" value="PROTEIN TRIGALACTOSYLDIACYLGLYCEROL 3, CHLOROPLASTIC"/>
    <property type="match status" value="1"/>
</dbReference>
<proteinExistence type="predicted"/>
<evidence type="ECO:0000259" key="2">
    <source>
        <dbReference type="PROSITE" id="PS50893"/>
    </source>
</evidence>
<comment type="caution">
    <text evidence="3">The sequence shown here is derived from an EMBL/GenBank/DDBJ whole genome shotgun (WGS) entry which is preliminary data.</text>
</comment>
<dbReference type="GO" id="GO:0016887">
    <property type="term" value="F:ATP hydrolysis activity"/>
    <property type="evidence" value="ECO:0007669"/>
    <property type="project" value="InterPro"/>
</dbReference>